<dbReference type="InterPro" id="IPR015300">
    <property type="entry name" value="DNA-bd_pseudobarrel_sf"/>
</dbReference>
<evidence type="ECO:0000313" key="8">
    <source>
        <dbReference type="Proteomes" id="UP001370490"/>
    </source>
</evidence>
<keyword evidence="3" id="KW-0238">DNA-binding</keyword>
<keyword evidence="2" id="KW-0805">Transcription regulation</keyword>
<sequence length="146" mass="16743">MDEQEPQRQFKESRSEDTGDEFFVLGDKPYFHFVFTKSHATQMVLPTKMINLLPNAIVPVVLACQNQEWKMAYLGENSCKVFNAKWKAFVNDNNLKTGDACFFELTENSIEGLKFRVKILRDSFPIELLENAPGETSNTPIVIDMD</sequence>
<evidence type="ECO:0000256" key="4">
    <source>
        <dbReference type="ARBA" id="ARBA00023163"/>
    </source>
</evidence>
<name>A0AAN8UVC5_9MAGN</name>
<evidence type="ECO:0000313" key="7">
    <source>
        <dbReference type="EMBL" id="KAK6919879.1"/>
    </source>
</evidence>
<evidence type="ECO:0000256" key="3">
    <source>
        <dbReference type="ARBA" id="ARBA00023125"/>
    </source>
</evidence>
<protein>
    <submittedName>
        <fullName evidence="7">B3 DNA binding domain</fullName>
    </submittedName>
</protein>
<dbReference type="EMBL" id="JBAMMX010000021">
    <property type="protein sequence ID" value="KAK6919879.1"/>
    <property type="molecule type" value="Genomic_DNA"/>
</dbReference>
<reference evidence="7 8" key="1">
    <citation type="submission" date="2023-12" db="EMBL/GenBank/DDBJ databases">
        <title>A high-quality genome assembly for Dillenia turbinata (Dilleniales).</title>
        <authorList>
            <person name="Chanderbali A."/>
        </authorList>
    </citation>
    <scope>NUCLEOTIDE SEQUENCE [LARGE SCALE GENOMIC DNA]</scope>
    <source>
        <strain evidence="7">LSX21</strain>
        <tissue evidence="7">Leaf</tissue>
    </source>
</reference>
<evidence type="ECO:0000256" key="2">
    <source>
        <dbReference type="ARBA" id="ARBA00023015"/>
    </source>
</evidence>
<evidence type="ECO:0000256" key="1">
    <source>
        <dbReference type="ARBA" id="ARBA00004123"/>
    </source>
</evidence>
<dbReference type="Proteomes" id="UP001370490">
    <property type="component" value="Unassembled WGS sequence"/>
</dbReference>
<dbReference type="SUPFAM" id="SSF101936">
    <property type="entry name" value="DNA-binding pseudobarrel domain"/>
    <property type="match status" value="1"/>
</dbReference>
<keyword evidence="5" id="KW-0539">Nucleus</keyword>
<dbReference type="CDD" id="cd10017">
    <property type="entry name" value="B3_DNA"/>
    <property type="match status" value="1"/>
</dbReference>
<comment type="caution">
    <text evidence="7">The sequence shown here is derived from an EMBL/GenBank/DDBJ whole genome shotgun (WGS) entry which is preliminary data.</text>
</comment>
<dbReference type="GO" id="GO:0005634">
    <property type="term" value="C:nucleus"/>
    <property type="evidence" value="ECO:0007669"/>
    <property type="project" value="UniProtKB-SubCell"/>
</dbReference>
<dbReference type="SMART" id="SM01019">
    <property type="entry name" value="B3"/>
    <property type="match status" value="1"/>
</dbReference>
<keyword evidence="4" id="KW-0804">Transcription</keyword>
<feature type="domain" description="TF-B3" evidence="6">
    <location>
        <begin position="65"/>
        <end position="123"/>
    </location>
</feature>
<keyword evidence="8" id="KW-1185">Reference proteome</keyword>
<dbReference type="GO" id="GO:0003677">
    <property type="term" value="F:DNA binding"/>
    <property type="evidence" value="ECO:0007669"/>
    <property type="project" value="UniProtKB-KW"/>
</dbReference>
<dbReference type="AlphaFoldDB" id="A0AAN8UVC5"/>
<comment type="subcellular location">
    <subcellularLocation>
        <location evidence="1">Nucleus</location>
    </subcellularLocation>
</comment>
<dbReference type="Pfam" id="PF02362">
    <property type="entry name" value="B3"/>
    <property type="match status" value="1"/>
</dbReference>
<evidence type="ECO:0000259" key="6">
    <source>
        <dbReference type="PROSITE" id="PS50863"/>
    </source>
</evidence>
<gene>
    <name evidence="7" type="ORF">RJ641_015783</name>
</gene>
<dbReference type="PANTHER" id="PTHR31391:SF64">
    <property type="entry name" value="B3 DOMAIN-CONTAINING PROTEIN OS06G0112300"/>
    <property type="match status" value="1"/>
</dbReference>
<dbReference type="InterPro" id="IPR003340">
    <property type="entry name" value="B3_DNA-bd"/>
</dbReference>
<dbReference type="PROSITE" id="PS50863">
    <property type="entry name" value="B3"/>
    <property type="match status" value="1"/>
</dbReference>
<organism evidence="7 8">
    <name type="scientific">Dillenia turbinata</name>
    <dbReference type="NCBI Taxonomy" id="194707"/>
    <lineage>
        <taxon>Eukaryota</taxon>
        <taxon>Viridiplantae</taxon>
        <taxon>Streptophyta</taxon>
        <taxon>Embryophyta</taxon>
        <taxon>Tracheophyta</taxon>
        <taxon>Spermatophyta</taxon>
        <taxon>Magnoliopsida</taxon>
        <taxon>eudicotyledons</taxon>
        <taxon>Gunneridae</taxon>
        <taxon>Pentapetalae</taxon>
        <taxon>Dilleniales</taxon>
        <taxon>Dilleniaceae</taxon>
        <taxon>Dillenia</taxon>
    </lineage>
</organism>
<dbReference type="Gene3D" id="2.40.330.10">
    <property type="entry name" value="DNA-binding pseudobarrel domain"/>
    <property type="match status" value="1"/>
</dbReference>
<dbReference type="PANTHER" id="PTHR31391">
    <property type="entry name" value="B3 DOMAIN-CONTAINING PROTEIN OS11G0197600-RELATED"/>
    <property type="match status" value="1"/>
</dbReference>
<proteinExistence type="predicted"/>
<evidence type="ECO:0000256" key="5">
    <source>
        <dbReference type="ARBA" id="ARBA00023242"/>
    </source>
</evidence>
<dbReference type="InterPro" id="IPR044837">
    <property type="entry name" value="REM16-like"/>
</dbReference>
<accession>A0AAN8UVC5</accession>